<accession>A0A1I5M7R7</accession>
<evidence type="ECO:0000313" key="3">
    <source>
        <dbReference type="Proteomes" id="UP000183413"/>
    </source>
</evidence>
<keyword evidence="3" id="KW-1185">Reference proteome</keyword>
<dbReference type="InterPro" id="IPR037401">
    <property type="entry name" value="SnoaL-like"/>
</dbReference>
<dbReference type="Proteomes" id="UP000183413">
    <property type="component" value="Unassembled WGS sequence"/>
</dbReference>
<dbReference type="SUPFAM" id="SSF54427">
    <property type="entry name" value="NTF2-like"/>
    <property type="match status" value="1"/>
</dbReference>
<sequence length="193" mass="21726">MTSQAEQYTTEALQARAEITDRFHLYAHCVDRRRWDLLDQVFHPDATWWVSSIGTDNHWRDAMESSRELFAVALDATHHQVGNILISLDGAAADTEALITAYHRVRADAPLGGMFGGTGSPYDLFAGGRYLDRWELRDGAWKIARRRVASEWRHLQPASDGILASVPLQARGKYNDTDLSTPTIERFRAARSG</sequence>
<dbReference type="Gene3D" id="3.10.450.50">
    <property type="match status" value="1"/>
</dbReference>
<evidence type="ECO:0000259" key="1">
    <source>
        <dbReference type="Pfam" id="PF13577"/>
    </source>
</evidence>
<dbReference type="AlphaFoldDB" id="A0A1I5M7R7"/>
<dbReference type="Pfam" id="PF13577">
    <property type="entry name" value="SnoaL_4"/>
    <property type="match status" value="1"/>
</dbReference>
<dbReference type="RefSeq" id="WP_075022851.1">
    <property type="nucleotide sequence ID" value="NZ_FOVH01000011.1"/>
</dbReference>
<proteinExistence type="predicted"/>
<dbReference type="EMBL" id="FOVH01000011">
    <property type="protein sequence ID" value="SFP05579.1"/>
    <property type="molecule type" value="Genomic_DNA"/>
</dbReference>
<dbReference type="InParanoid" id="A0A1I5M7R7"/>
<dbReference type="InterPro" id="IPR032710">
    <property type="entry name" value="NTF2-like_dom_sf"/>
</dbReference>
<evidence type="ECO:0000313" key="2">
    <source>
        <dbReference type="EMBL" id="SFP05579.1"/>
    </source>
</evidence>
<gene>
    <name evidence="2" type="ORF">SAMN04489713_111192</name>
</gene>
<name>A0A1I5M7R7_9ACTN</name>
<reference evidence="2 3" key="1">
    <citation type="submission" date="2016-10" db="EMBL/GenBank/DDBJ databases">
        <authorList>
            <person name="de Groot N.N."/>
        </authorList>
    </citation>
    <scope>NUCLEOTIDE SEQUENCE [LARGE SCALE GENOMIC DNA]</scope>
    <source>
        <strain evidence="2 3">DSM 43067</strain>
    </source>
</reference>
<organism evidence="2 3">
    <name type="scientific">Actinomadura madurae</name>
    <dbReference type="NCBI Taxonomy" id="1993"/>
    <lineage>
        <taxon>Bacteria</taxon>
        <taxon>Bacillati</taxon>
        <taxon>Actinomycetota</taxon>
        <taxon>Actinomycetes</taxon>
        <taxon>Streptosporangiales</taxon>
        <taxon>Thermomonosporaceae</taxon>
        <taxon>Actinomadura</taxon>
    </lineage>
</organism>
<feature type="domain" description="SnoaL-like" evidence="1">
    <location>
        <begin position="12"/>
        <end position="147"/>
    </location>
</feature>
<protein>
    <submittedName>
        <fullName evidence="2">SnoaL-like domain-containing protein</fullName>
    </submittedName>
</protein>
<dbReference type="STRING" id="1993.SAMN04489713_111192"/>